<dbReference type="GO" id="GO:0008154">
    <property type="term" value="P:actin polymerization or depolymerization"/>
    <property type="evidence" value="ECO:0007669"/>
    <property type="project" value="TreeGrafter"/>
</dbReference>
<keyword evidence="5" id="KW-1185">Reference proteome</keyword>
<feature type="compositionally biased region" description="Polar residues" evidence="1">
    <location>
        <begin position="1153"/>
        <end position="1176"/>
    </location>
</feature>
<dbReference type="Pfam" id="PF13254">
    <property type="entry name" value="DUF4045"/>
    <property type="match status" value="1"/>
</dbReference>
<dbReference type="GO" id="GO:0015629">
    <property type="term" value="C:actin cytoskeleton"/>
    <property type="evidence" value="ECO:0007669"/>
    <property type="project" value="TreeGrafter"/>
</dbReference>
<feature type="region of interest" description="Disordered" evidence="1">
    <location>
        <begin position="928"/>
        <end position="1195"/>
    </location>
</feature>
<dbReference type="GO" id="GO:0051016">
    <property type="term" value="P:barbed-end actin filament capping"/>
    <property type="evidence" value="ECO:0007669"/>
    <property type="project" value="TreeGrafter"/>
</dbReference>
<feature type="compositionally biased region" description="Low complexity" evidence="1">
    <location>
        <begin position="540"/>
        <end position="549"/>
    </location>
</feature>
<dbReference type="InterPro" id="IPR029006">
    <property type="entry name" value="ADF-H/Gelsolin-like_dom_sf"/>
</dbReference>
<proteinExistence type="predicted"/>
<sequence>MDASKDGSESVDQFLARIASLNSKQGQEEAERSRRMEEEMLQARKERQARRAERARSLSPSKTGPMPSLRPVGETAPKPGQGIEPPVALTPPSQSRTFGRAGSMSPKADRVSVTSLDFSRPLPPHPLAEKPSMPSPPTNATALSRSGTLSWKQRPLSRGTGSFRSRPQSVASIADISPGPKPDQPKNMDEMSRQEIAASLGARDPSWFRQTADRGSNSAAYRKNDSETDRPASFSSRSMRLPGMSKASNRAEDRANDEPHSPDLSSSPPKQAPTPTLDHAQTPVLEPSLPIRPASMVSSPSRSPTLDLPPFKPLGLTTTADVDLPALGRTSSVLSSAERPPSPTKGLGGFVQSAMMKRSDSVSKRWSVQANAGLKRGDSVANARPPHLAGVSGFSPGHSRNSSKDARAFMEGNSSPLSSSRPVSSHVSDAVPMIRGRPLPQPETHEAESQQASQSADIGSKQAEPSTSFSQQHKARPMTPPPPESPLARSPSKTMDPRRWSPTKASWLESALNKPDSPRFTPAKPEIPAWKLNMQRSKAEQQAQATETASIGSKPATATEVLQSPPLRSVSPRRELLSEKTDSISMPKSGASNRSAPVLSSKPEMDASSATKQPVIEGKEGKPTVPSKRNITPMSVRTSSNDKKEEAAPDAGPKQDSVEKVELRSDTKPPNVKPKPQTPPKTDFRTNLKSRQAPPTAGNGSEPEFKAVFGKLKRTQTQHYVAPDTLKDNITRGKAALSVTGGPQKTKRVDEFKESILQKKDAMKTAAGSIGKHPEPVTLLDKSADSVPEALARRKTLHKTAPSTEKVDAAKTFDPPSKTTAPAAAAHIGPEKSAALKKGSSAPAQVTVGTPSKSADNHNGVVTAAAAPETFAKPVVLSSRIQPQLPDTGKAADAVEPLSAASIKPKVSENSKIAARLNPALAGLLSRSASPKLSADQSSLTSGQREGQTTERSSSEGAVNSAQELTHMTKGRAKGPKRRVPNSSSSSKDTTQPEKQEAASRSANTVADNPSIVKSVPKATNSLPSRSFSPKPSPSKPNTQADSPQAFPRRSGDNAQRVLPEPESVKGGPKVADQFDGGSSMTTGPTSSAAPKPRPAVANKSAELRKVSQSTTSSNGIDGAAAKPSTPKKFEILTDRPVPVASPPESDGERKLTSQTPAQSSKMPLTPSKTKLNTPRPSKPIIESPAKPAITTPASRVNGLGLQLGASSKTVAATPELTPPPEVEVASSRILSSPSKASLPSKSSSTLKPRLETFFGSLPQAKEKADFDTEAFLISQHKVAEKPKTLSNQIWEVTGDGKRTPMPPQQEHILFEDCMYLSVHSMQSSNGSKTNEVYLWCGDEVPEAAVEDAQLFCRKVARDNNAKLQVVKQGKESSEFFQALGGIVIIRRNKASALYMLCGKRHLGHVAFDEVAFSTSSLASGFPFLISAKFGKLYLWKGVGSNQQDVGCARLIGMDLGLTGEIEEVSEGQEPAGFWEAFSSQSPRISRTKRLPGSSEARSCLPKLYRVEHDRPKSSSGFWGLRSALPPKQSNSALMEEISPFTQRDLDPNHIHLLDIYEELYVLVGASAKKPAEFVTAVQVAQEIAVLAPSIQDRPLLPACYVVMGDPPQIIKDVFRKWRPDRTTASCKALCIRVEEVLGDLGITL</sequence>
<feature type="region of interest" description="Disordered" evidence="1">
    <location>
        <begin position="19"/>
        <end position="325"/>
    </location>
</feature>
<dbReference type="InterPro" id="IPR007122">
    <property type="entry name" value="Villin/Gelsolin"/>
</dbReference>
<feature type="region of interest" description="Disordered" evidence="1">
    <location>
        <begin position="1211"/>
        <end position="1245"/>
    </location>
</feature>
<feature type="region of interest" description="Disordered" evidence="1">
    <location>
        <begin position="795"/>
        <end position="861"/>
    </location>
</feature>
<dbReference type="InterPro" id="IPR025118">
    <property type="entry name" value="DUF4045"/>
</dbReference>
<feature type="compositionally biased region" description="Basic and acidic residues" evidence="1">
    <location>
        <begin position="183"/>
        <end position="193"/>
    </location>
</feature>
<organism evidence="4 5">
    <name type="scientific">Exophiala xenobiotica</name>
    <dbReference type="NCBI Taxonomy" id="348802"/>
    <lineage>
        <taxon>Eukaryota</taxon>
        <taxon>Fungi</taxon>
        <taxon>Dikarya</taxon>
        <taxon>Ascomycota</taxon>
        <taxon>Pezizomycotina</taxon>
        <taxon>Eurotiomycetes</taxon>
        <taxon>Chaetothyriomycetidae</taxon>
        <taxon>Chaetothyriales</taxon>
        <taxon>Herpotrichiellaceae</taxon>
        <taxon>Exophiala</taxon>
    </lineage>
</organism>
<feature type="compositionally biased region" description="Basic and acidic residues" evidence="1">
    <location>
        <begin position="249"/>
        <end position="261"/>
    </location>
</feature>
<feature type="region of interest" description="Disordered" evidence="1">
    <location>
        <begin position="331"/>
        <end position="350"/>
    </location>
</feature>
<dbReference type="Proteomes" id="UP000054342">
    <property type="component" value="Unassembled WGS sequence"/>
</dbReference>
<evidence type="ECO:0000313" key="4">
    <source>
        <dbReference type="EMBL" id="KIW60890.1"/>
    </source>
</evidence>
<dbReference type="SMART" id="SM00262">
    <property type="entry name" value="GEL"/>
    <property type="match status" value="2"/>
</dbReference>
<feature type="compositionally biased region" description="Low complexity" evidence="1">
    <location>
        <begin position="414"/>
        <end position="428"/>
    </location>
</feature>
<dbReference type="PANTHER" id="PTHR11977">
    <property type="entry name" value="VILLIN"/>
    <property type="match status" value="1"/>
</dbReference>
<dbReference type="STRING" id="348802.A0A0D2F1S9"/>
<dbReference type="GO" id="GO:0005737">
    <property type="term" value="C:cytoplasm"/>
    <property type="evidence" value="ECO:0007669"/>
    <property type="project" value="TreeGrafter"/>
</dbReference>
<dbReference type="GeneID" id="25322980"/>
<feature type="compositionally biased region" description="Polar residues" evidence="1">
    <location>
        <begin position="159"/>
        <end position="171"/>
    </location>
</feature>
<name>A0A0D2F1S9_9EURO</name>
<dbReference type="PANTHER" id="PTHR11977:SF133">
    <property type="entry name" value="DUF4045 DOMAIN-CONTAINING PROTEIN"/>
    <property type="match status" value="1"/>
</dbReference>
<protein>
    <submittedName>
        <fullName evidence="4">Uncharacterized protein</fullName>
    </submittedName>
</protein>
<gene>
    <name evidence="4" type="ORF">PV05_01072</name>
</gene>
<feature type="compositionally biased region" description="Polar residues" evidence="1">
    <location>
        <begin position="842"/>
        <end position="854"/>
    </location>
</feature>
<feature type="compositionally biased region" description="Polar residues" evidence="1">
    <location>
        <begin position="928"/>
        <end position="966"/>
    </location>
</feature>
<dbReference type="GO" id="GO:0005546">
    <property type="term" value="F:phosphatidylinositol-4,5-bisphosphate binding"/>
    <property type="evidence" value="ECO:0007669"/>
    <property type="project" value="TreeGrafter"/>
</dbReference>
<evidence type="ECO:0000259" key="3">
    <source>
        <dbReference type="Pfam" id="PF25480"/>
    </source>
</evidence>
<reference evidence="4 5" key="1">
    <citation type="submission" date="2015-01" db="EMBL/GenBank/DDBJ databases">
        <title>The Genome Sequence of Exophiala xenobiotica CBS118157.</title>
        <authorList>
            <consortium name="The Broad Institute Genomics Platform"/>
            <person name="Cuomo C."/>
            <person name="de Hoog S."/>
            <person name="Gorbushina A."/>
            <person name="Stielow B."/>
            <person name="Teixiera M."/>
            <person name="Abouelleil A."/>
            <person name="Chapman S.B."/>
            <person name="Priest M."/>
            <person name="Young S.K."/>
            <person name="Wortman J."/>
            <person name="Nusbaum C."/>
            <person name="Birren B."/>
        </authorList>
    </citation>
    <scope>NUCLEOTIDE SEQUENCE [LARGE SCALE GENOMIC DNA]</scope>
    <source>
        <strain evidence="4 5">CBS 118157</strain>
    </source>
</reference>
<evidence type="ECO:0000259" key="2">
    <source>
        <dbReference type="Pfam" id="PF13254"/>
    </source>
</evidence>
<feature type="compositionally biased region" description="Low complexity" evidence="1">
    <location>
        <begin position="1077"/>
        <end position="1088"/>
    </location>
</feature>
<evidence type="ECO:0000313" key="5">
    <source>
        <dbReference type="Proteomes" id="UP000054342"/>
    </source>
</evidence>
<feature type="domain" description="DUF7904" evidence="3">
    <location>
        <begin position="1289"/>
        <end position="1388"/>
    </location>
</feature>
<dbReference type="Pfam" id="PF25480">
    <property type="entry name" value="DUF7904"/>
    <property type="match status" value="1"/>
</dbReference>
<feature type="compositionally biased region" description="Polar residues" evidence="1">
    <location>
        <begin position="981"/>
        <end position="990"/>
    </location>
</feature>
<feature type="domain" description="DUF4045" evidence="2">
    <location>
        <begin position="8"/>
        <end position="763"/>
    </location>
</feature>
<dbReference type="GO" id="GO:0051015">
    <property type="term" value="F:actin filament binding"/>
    <property type="evidence" value="ECO:0007669"/>
    <property type="project" value="InterPro"/>
</dbReference>
<feature type="compositionally biased region" description="Polar residues" evidence="1">
    <location>
        <begin position="999"/>
        <end position="1008"/>
    </location>
</feature>
<dbReference type="EMBL" id="KN847317">
    <property type="protein sequence ID" value="KIW60890.1"/>
    <property type="molecule type" value="Genomic_DNA"/>
</dbReference>
<feature type="compositionally biased region" description="Polar residues" evidence="1">
    <location>
        <begin position="138"/>
        <end position="151"/>
    </location>
</feature>
<dbReference type="SUPFAM" id="SSF55753">
    <property type="entry name" value="Actin depolymerizing proteins"/>
    <property type="match status" value="2"/>
</dbReference>
<dbReference type="RefSeq" id="XP_013321475.1">
    <property type="nucleotide sequence ID" value="XM_013466021.1"/>
</dbReference>
<dbReference type="GO" id="GO:0051014">
    <property type="term" value="P:actin filament severing"/>
    <property type="evidence" value="ECO:0007669"/>
    <property type="project" value="TreeGrafter"/>
</dbReference>
<feature type="compositionally biased region" description="Low complexity" evidence="1">
    <location>
        <begin position="1223"/>
        <end position="1245"/>
    </location>
</feature>
<accession>A0A0D2F1S9</accession>
<feature type="compositionally biased region" description="Polar residues" evidence="1">
    <location>
        <begin position="627"/>
        <end position="639"/>
    </location>
</feature>
<dbReference type="OrthoDB" id="6375767at2759"/>
<dbReference type="Gene3D" id="3.40.20.10">
    <property type="entry name" value="Severin"/>
    <property type="match status" value="3"/>
</dbReference>
<feature type="compositionally biased region" description="Basic and acidic residues" evidence="1">
    <location>
        <begin position="26"/>
        <end position="56"/>
    </location>
</feature>
<dbReference type="InterPro" id="IPR057226">
    <property type="entry name" value="DUF7904"/>
</dbReference>
<feature type="compositionally biased region" description="Polar residues" evidence="1">
    <location>
        <begin position="449"/>
        <end position="472"/>
    </location>
</feature>
<feature type="compositionally biased region" description="Basic and acidic residues" evidence="1">
    <location>
        <begin position="656"/>
        <end position="667"/>
    </location>
</feature>
<feature type="region of interest" description="Disordered" evidence="1">
    <location>
        <begin position="361"/>
        <end position="707"/>
    </location>
</feature>
<feature type="compositionally biased region" description="Polar residues" evidence="1">
    <location>
        <begin position="1107"/>
        <end position="1116"/>
    </location>
</feature>
<feature type="compositionally biased region" description="Polar residues" evidence="1">
    <location>
        <begin position="583"/>
        <end position="595"/>
    </location>
</feature>
<evidence type="ECO:0000256" key="1">
    <source>
        <dbReference type="SAM" id="MobiDB-lite"/>
    </source>
</evidence>
<feature type="compositionally biased region" description="Basic and acidic residues" evidence="1">
    <location>
        <begin position="572"/>
        <end position="582"/>
    </location>
</feature>
<feature type="compositionally biased region" description="Basic residues" evidence="1">
    <location>
        <begin position="969"/>
        <end position="980"/>
    </location>
</feature>